<evidence type="ECO:0000313" key="3">
    <source>
        <dbReference type="Proteomes" id="UP001218218"/>
    </source>
</evidence>
<proteinExistence type="predicted"/>
<dbReference type="EMBL" id="JARIHO010000018">
    <property type="protein sequence ID" value="KAJ7348049.1"/>
    <property type="molecule type" value="Genomic_DNA"/>
</dbReference>
<feature type="transmembrane region" description="Helical" evidence="1">
    <location>
        <begin position="45"/>
        <end position="64"/>
    </location>
</feature>
<feature type="non-terminal residue" evidence="2">
    <location>
        <position position="116"/>
    </location>
</feature>
<dbReference type="Proteomes" id="UP001218218">
    <property type="component" value="Unassembled WGS sequence"/>
</dbReference>
<dbReference type="AlphaFoldDB" id="A0AAD7ESR2"/>
<comment type="caution">
    <text evidence="2">The sequence shown here is derived from an EMBL/GenBank/DDBJ whole genome shotgun (WGS) entry which is preliminary data.</text>
</comment>
<gene>
    <name evidence="2" type="ORF">DFH08DRAFT_699172</name>
</gene>
<sequence length="116" mass="13040">FLWTVSQTWGITISAAILENIMEYKFPSCFRLVTILPAFGHGISVIYQVMIGVAGLGFLCEFFMKEVPMRSNVDQKFSLKESGEKPDVEKSPSADVVKVEQKLKEEKVEVEHVGKV</sequence>
<keyword evidence="1" id="KW-0472">Membrane</keyword>
<accession>A0AAD7ESR2</accession>
<keyword evidence="3" id="KW-1185">Reference proteome</keyword>
<keyword evidence="1" id="KW-1133">Transmembrane helix</keyword>
<protein>
    <submittedName>
        <fullName evidence="2">Uncharacterized protein</fullName>
    </submittedName>
</protein>
<organism evidence="2 3">
    <name type="scientific">Mycena albidolilacea</name>
    <dbReference type="NCBI Taxonomy" id="1033008"/>
    <lineage>
        <taxon>Eukaryota</taxon>
        <taxon>Fungi</taxon>
        <taxon>Dikarya</taxon>
        <taxon>Basidiomycota</taxon>
        <taxon>Agaricomycotina</taxon>
        <taxon>Agaricomycetes</taxon>
        <taxon>Agaricomycetidae</taxon>
        <taxon>Agaricales</taxon>
        <taxon>Marasmiineae</taxon>
        <taxon>Mycenaceae</taxon>
        <taxon>Mycena</taxon>
    </lineage>
</organism>
<evidence type="ECO:0000256" key="1">
    <source>
        <dbReference type="SAM" id="Phobius"/>
    </source>
</evidence>
<reference evidence="2" key="1">
    <citation type="submission" date="2023-03" db="EMBL/GenBank/DDBJ databases">
        <title>Massive genome expansion in bonnet fungi (Mycena s.s.) driven by repeated elements and novel gene families across ecological guilds.</title>
        <authorList>
            <consortium name="Lawrence Berkeley National Laboratory"/>
            <person name="Harder C.B."/>
            <person name="Miyauchi S."/>
            <person name="Viragh M."/>
            <person name="Kuo A."/>
            <person name="Thoen E."/>
            <person name="Andreopoulos B."/>
            <person name="Lu D."/>
            <person name="Skrede I."/>
            <person name="Drula E."/>
            <person name="Henrissat B."/>
            <person name="Morin E."/>
            <person name="Kohler A."/>
            <person name="Barry K."/>
            <person name="LaButti K."/>
            <person name="Morin E."/>
            <person name="Salamov A."/>
            <person name="Lipzen A."/>
            <person name="Mereny Z."/>
            <person name="Hegedus B."/>
            <person name="Baldrian P."/>
            <person name="Stursova M."/>
            <person name="Weitz H."/>
            <person name="Taylor A."/>
            <person name="Grigoriev I.V."/>
            <person name="Nagy L.G."/>
            <person name="Martin F."/>
            <person name="Kauserud H."/>
        </authorList>
    </citation>
    <scope>NUCLEOTIDE SEQUENCE</scope>
    <source>
        <strain evidence="2">CBHHK002</strain>
    </source>
</reference>
<name>A0AAD7ESR2_9AGAR</name>
<keyword evidence="1" id="KW-0812">Transmembrane</keyword>
<evidence type="ECO:0000313" key="2">
    <source>
        <dbReference type="EMBL" id="KAJ7348049.1"/>
    </source>
</evidence>